<dbReference type="CDD" id="cd00063">
    <property type="entry name" value="FN3"/>
    <property type="match status" value="1"/>
</dbReference>
<reference evidence="5 6" key="1">
    <citation type="submission" date="2020-03" db="EMBL/GenBank/DDBJ databases">
        <title>WGS of the type strain of Planosporangium spp.</title>
        <authorList>
            <person name="Thawai C."/>
        </authorList>
    </citation>
    <scope>NUCLEOTIDE SEQUENCE [LARGE SCALE GENOMIC DNA]</scope>
    <source>
        <strain evidence="5 6">TBRC 5610</strain>
    </source>
</reference>
<dbReference type="PROSITE" id="PS50853">
    <property type="entry name" value="FN3"/>
    <property type="match status" value="1"/>
</dbReference>
<dbReference type="Gene3D" id="2.60.40.10">
    <property type="entry name" value="Immunoglobulins"/>
    <property type="match status" value="2"/>
</dbReference>
<dbReference type="RefSeq" id="WP_167926499.1">
    <property type="nucleotide sequence ID" value="NZ_JAATVY010000012.1"/>
</dbReference>
<keyword evidence="1" id="KW-0378">Hydrolase</keyword>
<evidence type="ECO:0000313" key="5">
    <source>
        <dbReference type="EMBL" id="NJC71596.1"/>
    </source>
</evidence>
<feature type="chain" id="PRO_5046796452" description="Fibronectin type-III domain-containing protein" evidence="3">
    <location>
        <begin position="22"/>
        <end position="877"/>
    </location>
</feature>
<keyword evidence="3" id="KW-0732">Signal</keyword>
<dbReference type="SUPFAM" id="SSF49265">
    <property type="entry name" value="Fibronectin type III"/>
    <property type="match status" value="2"/>
</dbReference>
<dbReference type="InterPro" id="IPR036116">
    <property type="entry name" value="FN3_sf"/>
</dbReference>
<dbReference type="Pfam" id="PF05548">
    <property type="entry name" value="Peptidase_M11"/>
    <property type="match status" value="1"/>
</dbReference>
<dbReference type="Gene3D" id="3.40.390.10">
    <property type="entry name" value="Collagenase (Catalytic Domain)"/>
    <property type="match status" value="1"/>
</dbReference>
<dbReference type="InterPro" id="IPR013783">
    <property type="entry name" value="Ig-like_fold"/>
</dbReference>
<evidence type="ECO:0000256" key="1">
    <source>
        <dbReference type="ARBA" id="ARBA00023295"/>
    </source>
</evidence>
<evidence type="ECO:0000256" key="2">
    <source>
        <dbReference type="ARBA" id="ARBA00023326"/>
    </source>
</evidence>
<keyword evidence="1" id="KW-0326">Glycosidase</keyword>
<keyword evidence="6" id="KW-1185">Reference proteome</keyword>
<organism evidence="5 6">
    <name type="scientific">Planosporangium thailandense</name>
    <dbReference type="NCBI Taxonomy" id="765197"/>
    <lineage>
        <taxon>Bacteria</taxon>
        <taxon>Bacillati</taxon>
        <taxon>Actinomycetota</taxon>
        <taxon>Actinomycetes</taxon>
        <taxon>Micromonosporales</taxon>
        <taxon>Micromonosporaceae</taxon>
        <taxon>Planosporangium</taxon>
    </lineage>
</organism>
<dbReference type="InterPro" id="IPR008752">
    <property type="entry name" value="Peptidase_M11"/>
</dbReference>
<protein>
    <recommendedName>
        <fullName evidence="4">Fibronectin type-III domain-containing protein</fullName>
    </recommendedName>
</protein>
<keyword evidence="2" id="KW-0119">Carbohydrate metabolism</keyword>
<feature type="signal peptide" evidence="3">
    <location>
        <begin position="1"/>
        <end position="21"/>
    </location>
</feature>
<evidence type="ECO:0000313" key="6">
    <source>
        <dbReference type="Proteomes" id="UP000722989"/>
    </source>
</evidence>
<gene>
    <name evidence="5" type="ORF">HC031_17990</name>
</gene>
<dbReference type="InterPro" id="IPR003961">
    <property type="entry name" value="FN3_dom"/>
</dbReference>
<name>A0ABX0XZT9_9ACTN</name>
<dbReference type="InterPro" id="IPR024079">
    <property type="entry name" value="MetalloPept_cat_dom_sf"/>
</dbReference>
<dbReference type="Proteomes" id="UP000722989">
    <property type="component" value="Unassembled WGS sequence"/>
</dbReference>
<proteinExistence type="predicted"/>
<comment type="caution">
    <text evidence="5">The sequence shown here is derived from an EMBL/GenBank/DDBJ whole genome shotgun (WGS) entry which is preliminary data.</text>
</comment>
<dbReference type="EMBL" id="JAATVY010000012">
    <property type="protein sequence ID" value="NJC71596.1"/>
    <property type="molecule type" value="Genomic_DNA"/>
</dbReference>
<keyword evidence="2" id="KW-0624">Polysaccharide degradation</keyword>
<sequence length="877" mass="90998">MAAAVAAGIVVSTLPAASALAADTGVTVTGVVRHMVADPPAGTGAGTTATTTRTFVEVSGGRAIDLPPDKAEGLPAGARVAVRLRSGVTAGHASASSVEQVTQLAGAATLGATLVTGQHTLTVLPVYWTAPDSATVQTLKAVADATAAYWAEQSTGRLRVTTAVHNWTKVAAPPPADSAGDPDWVKWSRAAISAAKLTLPTAATQHIALYFPYRDSISWAGLGELRDSYIWINGSPDAATLAHEFGHNLGLWHARSENCTTNGVRVPLSTTWTDCTTNEYGDRADVMGSGYSDSSPGAVGYLNAALADALGWADVITASPTRAVTVNLRARSASQQPQALKIPTDTLPIYVEYRPKSGRDAQMPDWAGVQVRTLSNSWLFGPTSYLLDMRPDADYPFTAPPIRPLAVWRIPGTRLALQVTAVSTTTAQVTVTPVGSDVVGPSPAVVTAPTANATVSTTTMVSWRPSWDAGIGVAAYSVVVDNRVDGMVGRGQGSYRLTLQGNDRSRHTIRVDSTDYYGNTTRGTPVTVTLSDADGAPKITSLVDGSAVSSPTLTVSWQNDWTPNSVEVLLDGRVAVAISNPQITSTTLQAADGTHTIAVRASYCCWNAVLTSVPVRVTVDRVAPSSPNALALTPDDMLSWRAATDTGSGVATYVVRMDGVEVTRTLSTAVRLAIPNGRHSWTVIAIDRAGLASPTSAPLTVVRDSTPPSAPKVTAPANSALRTRAAASVTWSAAADPDTGISGYQIMINGKLVRSVPSTARSAVVTLPEGTARITVAAVNGAGRTTASDPVTVTVDTSPPTAPSGLALSGGSLTWRTATDAGSGVASYLVTRDGTTVTRTAGHSVRVTVPTGRHTWRVVAVDRAGRVSPPAQLTTFR</sequence>
<evidence type="ECO:0000256" key="3">
    <source>
        <dbReference type="SAM" id="SignalP"/>
    </source>
</evidence>
<feature type="domain" description="Fibronectin type-III" evidence="4">
    <location>
        <begin position="707"/>
        <end position="800"/>
    </location>
</feature>
<evidence type="ECO:0000259" key="4">
    <source>
        <dbReference type="PROSITE" id="PS50853"/>
    </source>
</evidence>
<dbReference type="SUPFAM" id="SSF55486">
    <property type="entry name" value="Metalloproteases ('zincins'), catalytic domain"/>
    <property type="match status" value="1"/>
</dbReference>
<accession>A0ABX0XZT9</accession>